<feature type="coiled-coil region" evidence="1">
    <location>
        <begin position="323"/>
        <end position="350"/>
    </location>
</feature>
<evidence type="ECO:0000256" key="2">
    <source>
        <dbReference type="SAM" id="SignalP"/>
    </source>
</evidence>
<evidence type="ECO:0000313" key="3">
    <source>
        <dbReference type="EMBL" id="MFD2581616.1"/>
    </source>
</evidence>
<keyword evidence="4" id="KW-1185">Reference proteome</keyword>
<protein>
    <recommendedName>
        <fullName evidence="5">Endosialidase-like protein</fullName>
    </recommendedName>
</protein>
<proteinExistence type="predicted"/>
<evidence type="ECO:0000313" key="4">
    <source>
        <dbReference type="Proteomes" id="UP001597461"/>
    </source>
</evidence>
<keyword evidence="2" id="KW-0732">Signal</keyword>
<accession>A0ABW5MFV8</accession>
<dbReference type="Proteomes" id="UP001597461">
    <property type="component" value="Unassembled WGS sequence"/>
</dbReference>
<keyword evidence="1" id="KW-0175">Coiled coil</keyword>
<sequence length="352" mass="39158">MKNIIKLSALVLFSMSSLIANAQTATRDNAGLQGDAGAVSGFFETVNPVNYPAGANSWWHLLDVRHGNNNNNYAMQFAGSFFDQNLYFRKTDNWAERPWQKIVMEKDGEVVLDRLTTVSNGTMLNQGNANNFISNFIVRANTGGRFEDKGAQIEFVIPAGTAGDNPWGQGRIITVAGNGSNTNATGKMILGTRRMFDKYGNGQQWFYGDDIVIDGVGNVGMGTLIPREKLSVNGNIRAREIKVEATNWPDYVFEESYNVGTLKGLESYIKANKHLPDMPSAKDVEVNGIAVSEMLKLQQQKIEELTLHLIEKDKAIEKGASLAKDQQVQIEFLQKNFLELKQQLQLLMKEKK</sequence>
<gene>
    <name evidence="3" type="ORF">ACFSR6_03880</name>
</gene>
<comment type="caution">
    <text evidence="3">The sequence shown here is derived from an EMBL/GenBank/DDBJ whole genome shotgun (WGS) entry which is preliminary data.</text>
</comment>
<reference evidence="4" key="1">
    <citation type="journal article" date="2019" name="Int. J. Syst. Evol. Microbiol.">
        <title>The Global Catalogue of Microorganisms (GCM) 10K type strain sequencing project: providing services to taxonomists for standard genome sequencing and annotation.</title>
        <authorList>
            <consortium name="The Broad Institute Genomics Platform"/>
            <consortium name="The Broad Institute Genome Sequencing Center for Infectious Disease"/>
            <person name="Wu L."/>
            <person name="Ma J."/>
        </authorList>
    </citation>
    <scope>NUCLEOTIDE SEQUENCE [LARGE SCALE GENOMIC DNA]</scope>
    <source>
        <strain evidence="4">KCTC 42866</strain>
    </source>
</reference>
<dbReference type="EMBL" id="JBHULL010000004">
    <property type="protein sequence ID" value="MFD2581616.1"/>
    <property type="molecule type" value="Genomic_DNA"/>
</dbReference>
<dbReference type="RefSeq" id="WP_379075193.1">
    <property type="nucleotide sequence ID" value="NZ_JBHULL010000004.1"/>
</dbReference>
<feature type="signal peptide" evidence="2">
    <location>
        <begin position="1"/>
        <end position="22"/>
    </location>
</feature>
<name>A0ABW5MFV8_9SPHI</name>
<organism evidence="3 4">
    <name type="scientific">Pedobacter vanadiisoli</name>
    <dbReference type="NCBI Taxonomy" id="1761975"/>
    <lineage>
        <taxon>Bacteria</taxon>
        <taxon>Pseudomonadati</taxon>
        <taxon>Bacteroidota</taxon>
        <taxon>Sphingobacteriia</taxon>
        <taxon>Sphingobacteriales</taxon>
        <taxon>Sphingobacteriaceae</taxon>
        <taxon>Pedobacter</taxon>
    </lineage>
</organism>
<evidence type="ECO:0000256" key="1">
    <source>
        <dbReference type="SAM" id="Coils"/>
    </source>
</evidence>
<feature type="chain" id="PRO_5046637184" description="Endosialidase-like protein" evidence="2">
    <location>
        <begin position="23"/>
        <end position="352"/>
    </location>
</feature>
<evidence type="ECO:0008006" key="5">
    <source>
        <dbReference type="Google" id="ProtNLM"/>
    </source>
</evidence>